<reference evidence="1 2" key="1">
    <citation type="submission" date="2016-08" db="EMBL/GenBank/DDBJ databases">
        <title>Analysis of Carbohydrate Active Enzymes in Thermogemmatispora T81 Reveals Carbohydrate Degradation Ability.</title>
        <authorList>
            <person name="Tomazini A."/>
            <person name="Lal S."/>
            <person name="Stott M."/>
            <person name="Henrissat B."/>
            <person name="Polikarpov I."/>
            <person name="Sparling R."/>
            <person name="Levin D.B."/>
        </authorList>
    </citation>
    <scope>NUCLEOTIDE SEQUENCE [LARGE SCALE GENOMIC DNA]</scope>
    <source>
        <strain evidence="1 2">T81</strain>
    </source>
</reference>
<proteinExistence type="predicted"/>
<organism evidence="1 2">
    <name type="scientific">Thermogemmatispora tikiterensis</name>
    <dbReference type="NCBI Taxonomy" id="1825093"/>
    <lineage>
        <taxon>Bacteria</taxon>
        <taxon>Bacillati</taxon>
        <taxon>Chloroflexota</taxon>
        <taxon>Ktedonobacteria</taxon>
        <taxon>Thermogemmatisporales</taxon>
        <taxon>Thermogemmatisporaceae</taxon>
        <taxon>Thermogemmatispora</taxon>
    </lineage>
</organism>
<gene>
    <name evidence="1" type="ORF">A4R35_07195</name>
</gene>
<dbReference type="Proteomes" id="UP000248706">
    <property type="component" value="Unassembled WGS sequence"/>
</dbReference>
<accession>A0A328VC85</accession>
<dbReference type="EMBL" id="MCIF01000002">
    <property type="protein sequence ID" value="RAQ95316.1"/>
    <property type="molecule type" value="Genomic_DNA"/>
</dbReference>
<evidence type="ECO:0000313" key="1">
    <source>
        <dbReference type="EMBL" id="RAQ95316.1"/>
    </source>
</evidence>
<keyword evidence="2" id="KW-1185">Reference proteome</keyword>
<protein>
    <submittedName>
        <fullName evidence="1">Uncharacterized protein</fullName>
    </submittedName>
</protein>
<comment type="caution">
    <text evidence="1">The sequence shown here is derived from an EMBL/GenBank/DDBJ whole genome shotgun (WGS) entry which is preliminary data.</text>
</comment>
<sequence>MEVVGERILLQLSHLERAGRAPCFPRLPRSVLANETARTRCQLSCVDCLTTLKDDLHTERAGLVWLSVLHGRTAEERTSSGARKAGLPCLRKPAPYHHIHVLICFC</sequence>
<dbReference type="AlphaFoldDB" id="A0A328VC85"/>
<evidence type="ECO:0000313" key="2">
    <source>
        <dbReference type="Proteomes" id="UP000248706"/>
    </source>
</evidence>
<name>A0A328VC85_9CHLR</name>